<sequence>MDKQNQNPRIKIKINGEERPFKEEMEIHDWKVAKKETAAGAENASEEDSFDWVLPEIDENEVNEFKKIHYPNIHSKSSFKNKFKRKSGNQHLSALLISVITAVTIGVIIGIFMLKIVIYQTNSSGQANVSKQTDTNQAPSNNGISSTVQIPTLTSSFVQGGVFKDPEPIVNTIKSKGLPAIVLPMNNQNYIYISVSGNLDTAKELASILKDKGVEVYAKELSIEGKKISITTKDEAKLITEAISLFPTLAEEISKSFITGQTNSEKIASLQEKINKINSIKDVKSKDIDLLRKLEVTSLKSLISFKDLQNKEELMDAQMSLLTFVEKINQLK</sequence>
<evidence type="ECO:0000313" key="1">
    <source>
        <dbReference type="EMBL" id="OOP68957.1"/>
    </source>
</evidence>
<reference evidence="1 2" key="1">
    <citation type="submission" date="2017-01" db="EMBL/GenBank/DDBJ databases">
        <title>Draft genome sequence of Bacillus oleronius.</title>
        <authorList>
            <person name="Allam M."/>
        </authorList>
    </citation>
    <scope>NUCLEOTIDE SEQUENCE [LARGE SCALE GENOMIC DNA]</scope>
    <source>
        <strain evidence="1 2">DSM 9356</strain>
    </source>
</reference>
<keyword evidence="2" id="KW-1185">Reference proteome</keyword>
<name>A0A8E2I989_9BACI</name>
<protein>
    <submittedName>
        <fullName evidence="1">Uncharacterized protein</fullName>
    </submittedName>
</protein>
<dbReference type="EMBL" id="MTLA01000073">
    <property type="protein sequence ID" value="OOP68957.1"/>
    <property type="molecule type" value="Genomic_DNA"/>
</dbReference>
<proteinExistence type="predicted"/>
<organism evidence="1 2">
    <name type="scientific">Heyndrickxia oleronia</name>
    <dbReference type="NCBI Taxonomy" id="38875"/>
    <lineage>
        <taxon>Bacteria</taxon>
        <taxon>Bacillati</taxon>
        <taxon>Bacillota</taxon>
        <taxon>Bacilli</taxon>
        <taxon>Bacillales</taxon>
        <taxon>Bacillaceae</taxon>
        <taxon>Heyndrickxia</taxon>
    </lineage>
</organism>
<dbReference type="RefSeq" id="WP_071976995.1">
    <property type="nucleotide sequence ID" value="NZ_BOQX01000002.1"/>
</dbReference>
<dbReference type="AlphaFoldDB" id="A0A8E2I989"/>
<evidence type="ECO:0000313" key="2">
    <source>
        <dbReference type="Proteomes" id="UP000189761"/>
    </source>
</evidence>
<gene>
    <name evidence="1" type="ORF">BWZ43_07765</name>
</gene>
<comment type="caution">
    <text evidence="1">The sequence shown here is derived from an EMBL/GenBank/DDBJ whole genome shotgun (WGS) entry which is preliminary data.</text>
</comment>
<dbReference type="Proteomes" id="UP000189761">
    <property type="component" value="Unassembled WGS sequence"/>
</dbReference>
<dbReference type="GeneID" id="79867325"/>
<accession>A0A8E2I989</accession>